<feature type="domain" description="Endonuclease NucS C-terminal" evidence="2">
    <location>
        <begin position="7"/>
        <end position="88"/>
    </location>
</feature>
<dbReference type="Pfam" id="PF01939">
    <property type="entry name" value="NucS_C"/>
    <property type="match status" value="1"/>
</dbReference>
<protein>
    <submittedName>
        <fullName evidence="3">DUF91 domain-containing protein</fullName>
    </submittedName>
</protein>
<dbReference type="RefSeq" id="WP_131910074.1">
    <property type="nucleotide sequence ID" value="NZ_SMFM01000006.1"/>
</dbReference>
<keyword evidence="4" id="KW-1185">Reference proteome</keyword>
<dbReference type="AlphaFoldDB" id="A0A4R5AWW9"/>
<comment type="caution">
    <text evidence="3">The sequence shown here is derived from an EMBL/GenBank/DDBJ whole genome shotgun (WGS) entry which is preliminary data.</text>
</comment>
<dbReference type="InterPro" id="IPR002793">
    <property type="entry name" value="Endonuclease_NucS"/>
</dbReference>
<keyword evidence="1" id="KW-0238">DNA-binding</keyword>
<accession>A0A4R5AWW9</accession>
<dbReference type="OrthoDB" id="8477544at2"/>
<dbReference type="PANTHER" id="PTHR38814:SF1">
    <property type="entry name" value="ENDONUCLEASE NUCS"/>
    <property type="match status" value="1"/>
</dbReference>
<organism evidence="3 4">
    <name type="scientific">Flavobacterium caseinilyticum</name>
    <dbReference type="NCBI Taxonomy" id="2541732"/>
    <lineage>
        <taxon>Bacteria</taxon>
        <taxon>Pseudomonadati</taxon>
        <taxon>Bacteroidota</taxon>
        <taxon>Flavobacteriia</taxon>
        <taxon>Flavobacteriales</taxon>
        <taxon>Flavobacteriaceae</taxon>
        <taxon>Flavobacterium</taxon>
    </lineage>
</organism>
<sequence length="527" mass="61802">MAKQQIEDKIRDKLAIKLNLIEDGLTYIDDEYHLKNPNGAGGFVDIFANDTNNNFVIIEVKRSDAASREAITELSKYVALLKRKKNLKNSEIRLIVISTHWHELLVPFSEFYHATNYQLSGFKLTVDKDYNPISVEKIEALPEIEGRNICRRHFIRYYKTYDDLLDSKKEIVKQATTLGIHDFILVVFNLNFVDPFYGATKVLYWAPQLKSREFYIEKLTEVLDSESLNEILETIDELDDEDALDELSERLDGEIDVTCETCEIGYPEKLTDRLNEMWSLEKVFKHGVFQEDERLSEPMILMDLKGLNGASFMHFFSTLKSENRSKFNEIESNIETPFFNNSIWKHDVKDIISYCKKKTHSTMLISIFNKDDIFETIWQSISCRDSKLWAPRFFVIVDPNDSSKAVEFFSGEIVWERKQFEINNIIQESFKNFEEYLFARHFGEQRQHNHLLMEKMGLKYVTNYKKVGKKVETDLNDILIRNKTISEKSKIETVPFDTFLTENINELMILFNYFENAHVGNGMFANF</sequence>
<evidence type="ECO:0000259" key="2">
    <source>
        <dbReference type="Pfam" id="PF01939"/>
    </source>
</evidence>
<dbReference type="Gene3D" id="3.40.1350.10">
    <property type="match status" value="1"/>
</dbReference>
<proteinExistence type="predicted"/>
<name>A0A4R5AWW9_9FLAO</name>
<gene>
    <name evidence="3" type="ORF">E0F89_12255</name>
</gene>
<dbReference type="GO" id="GO:0003677">
    <property type="term" value="F:DNA binding"/>
    <property type="evidence" value="ECO:0007669"/>
    <property type="project" value="UniProtKB-KW"/>
</dbReference>
<dbReference type="InterPro" id="IPR011856">
    <property type="entry name" value="tRNA_endonuc-like_dom_sf"/>
</dbReference>
<dbReference type="EMBL" id="SMFM01000006">
    <property type="protein sequence ID" value="TDD75152.1"/>
    <property type="molecule type" value="Genomic_DNA"/>
</dbReference>
<dbReference type="InterPro" id="IPR048301">
    <property type="entry name" value="NucS_C"/>
</dbReference>
<dbReference type="Proteomes" id="UP000295278">
    <property type="component" value="Unassembled WGS sequence"/>
</dbReference>
<evidence type="ECO:0000256" key="1">
    <source>
        <dbReference type="ARBA" id="ARBA00023125"/>
    </source>
</evidence>
<evidence type="ECO:0000313" key="3">
    <source>
        <dbReference type="EMBL" id="TDD75152.1"/>
    </source>
</evidence>
<evidence type="ECO:0000313" key="4">
    <source>
        <dbReference type="Proteomes" id="UP000295278"/>
    </source>
</evidence>
<dbReference type="GO" id="GO:0004519">
    <property type="term" value="F:endonuclease activity"/>
    <property type="evidence" value="ECO:0007669"/>
    <property type="project" value="InterPro"/>
</dbReference>
<reference evidence="3 4" key="1">
    <citation type="submission" date="2019-03" db="EMBL/GenBank/DDBJ databases">
        <title>Flavobacterium AT-3-2 sp. nov., isolated from arctic soil.</title>
        <authorList>
            <person name="Chaudhary D.K."/>
        </authorList>
    </citation>
    <scope>NUCLEOTIDE SEQUENCE [LARGE SCALE GENOMIC DNA]</scope>
    <source>
        <strain evidence="3 4">AT-3-2</strain>
    </source>
</reference>
<dbReference type="PANTHER" id="PTHR38814">
    <property type="entry name" value="ENDONUCLEASE NUCS"/>
    <property type="match status" value="1"/>
</dbReference>